<dbReference type="Pfam" id="PF04698">
    <property type="entry name" value="Rab_eff_C"/>
    <property type="match status" value="2"/>
</dbReference>
<dbReference type="GO" id="GO:0030864">
    <property type="term" value="C:cortical actin cytoskeleton"/>
    <property type="evidence" value="ECO:0007669"/>
    <property type="project" value="TreeGrafter"/>
</dbReference>
<feature type="coiled-coil region" evidence="6">
    <location>
        <begin position="22"/>
        <end position="49"/>
    </location>
</feature>
<protein>
    <submittedName>
        <fullName evidence="9">Rab effector</fullName>
    </submittedName>
</protein>
<dbReference type="InterPro" id="IPR010911">
    <property type="entry name" value="Rab_BD"/>
</dbReference>
<dbReference type="GO" id="GO:0048471">
    <property type="term" value="C:perinuclear region of cytoplasm"/>
    <property type="evidence" value="ECO:0007669"/>
    <property type="project" value="UniProtKB-SubCell"/>
</dbReference>
<feature type="compositionally biased region" description="Basic and acidic residues" evidence="7">
    <location>
        <begin position="870"/>
        <end position="881"/>
    </location>
</feature>
<feature type="compositionally biased region" description="Basic and acidic residues" evidence="7">
    <location>
        <begin position="740"/>
        <end position="752"/>
    </location>
</feature>
<feature type="region of interest" description="Disordered" evidence="7">
    <location>
        <begin position="729"/>
        <end position="756"/>
    </location>
</feature>
<dbReference type="Proteomes" id="UP000298787">
    <property type="component" value="Chromosome 12"/>
</dbReference>
<organism evidence="9 10">
    <name type="scientific">Collichthys lucidus</name>
    <name type="common">Big head croaker</name>
    <name type="synonym">Sciaena lucida</name>
    <dbReference type="NCBI Taxonomy" id="240159"/>
    <lineage>
        <taxon>Eukaryota</taxon>
        <taxon>Metazoa</taxon>
        <taxon>Chordata</taxon>
        <taxon>Craniata</taxon>
        <taxon>Vertebrata</taxon>
        <taxon>Euteleostomi</taxon>
        <taxon>Actinopterygii</taxon>
        <taxon>Neopterygii</taxon>
        <taxon>Teleostei</taxon>
        <taxon>Neoteleostei</taxon>
        <taxon>Acanthomorphata</taxon>
        <taxon>Eupercaria</taxon>
        <taxon>Sciaenidae</taxon>
        <taxon>Collichthys</taxon>
    </lineage>
</organism>
<feature type="region of interest" description="Disordered" evidence="7">
    <location>
        <begin position="1333"/>
        <end position="1381"/>
    </location>
</feature>
<evidence type="ECO:0000256" key="3">
    <source>
        <dbReference type="ARBA" id="ARBA00022723"/>
    </source>
</evidence>
<evidence type="ECO:0000256" key="5">
    <source>
        <dbReference type="ARBA" id="ARBA00022833"/>
    </source>
</evidence>
<evidence type="ECO:0000313" key="10">
    <source>
        <dbReference type="Proteomes" id="UP000298787"/>
    </source>
</evidence>
<feature type="compositionally biased region" description="Acidic residues" evidence="7">
    <location>
        <begin position="699"/>
        <end position="713"/>
    </location>
</feature>
<name>A0A4U5UWI5_COLLU</name>
<dbReference type="InterPro" id="IPR011011">
    <property type="entry name" value="Znf_FYVE_PHD"/>
</dbReference>
<keyword evidence="2" id="KW-0963">Cytoplasm</keyword>
<reference evidence="9 10" key="1">
    <citation type="submission" date="2019-01" db="EMBL/GenBank/DDBJ databases">
        <title>Genome Assembly of Collichthys lucidus.</title>
        <authorList>
            <person name="Cai M."/>
            <person name="Xiao S."/>
        </authorList>
    </citation>
    <scope>NUCLEOTIDE SEQUENCE [LARGE SCALE GENOMIC DNA]</scope>
    <source>
        <strain evidence="9">JT15FE1705JMU</strain>
        <tissue evidence="9">Muscle</tissue>
    </source>
</reference>
<dbReference type="InterPro" id="IPR051745">
    <property type="entry name" value="Intracell_Transport_Effector"/>
</dbReference>
<feature type="region of interest" description="Disordered" evidence="7">
    <location>
        <begin position="432"/>
        <end position="487"/>
    </location>
</feature>
<feature type="compositionally biased region" description="Basic and acidic residues" evidence="7">
    <location>
        <begin position="1113"/>
        <end position="1122"/>
    </location>
</feature>
<keyword evidence="6" id="KW-0175">Coiled coil</keyword>
<evidence type="ECO:0000259" key="8">
    <source>
        <dbReference type="PROSITE" id="PS50916"/>
    </source>
</evidence>
<keyword evidence="10" id="KW-1185">Reference proteome</keyword>
<feature type="compositionally biased region" description="Basic and acidic residues" evidence="7">
    <location>
        <begin position="611"/>
        <end position="625"/>
    </location>
</feature>
<dbReference type="Gene3D" id="3.30.40.10">
    <property type="entry name" value="Zinc/RING finger domain, C3HC4 (zinc finger)"/>
    <property type="match status" value="1"/>
</dbReference>
<feature type="compositionally biased region" description="Basic and acidic residues" evidence="7">
    <location>
        <begin position="1072"/>
        <end position="1105"/>
    </location>
</feature>
<dbReference type="SUPFAM" id="SSF57903">
    <property type="entry name" value="FYVE/PHD zinc finger"/>
    <property type="match status" value="1"/>
</dbReference>
<feature type="region of interest" description="Disordered" evidence="7">
    <location>
        <begin position="870"/>
        <end position="1183"/>
    </location>
</feature>
<dbReference type="GO" id="GO:0017022">
    <property type="term" value="F:myosin binding"/>
    <property type="evidence" value="ECO:0007669"/>
    <property type="project" value="TreeGrafter"/>
</dbReference>
<proteinExistence type="predicted"/>
<feature type="compositionally biased region" description="Acidic residues" evidence="7">
    <location>
        <begin position="505"/>
        <end position="516"/>
    </location>
</feature>
<dbReference type="PANTHER" id="PTHR14555">
    <property type="entry name" value="MYELIN-ASSOCIATED OLIGODENDROCYTIC BASIC PROTEIN MOBP -RELATED"/>
    <property type="match status" value="1"/>
</dbReference>
<evidence type="ECO:0000256" key="6">
    <source>
        <dbReference type="SAM" id="Coils"/>
    </source>
</evidence>
<feature type="region of interest" description="Disordered" evidence="7">
    <location>
        <begin position="503"/>
        <end position="659"/>
    </location>
</feature>
<feature type="compositionally biased region" description="Basic and acidic residues" evidence="7">
    <location>
        <begin position="942"/>
        <end position="970"/>
    </location>
</feature>
<dbReference type="FunFam" id="3.30.40.10:FF:000018">
    <property type="entry name" value="Synaptotagmin-like 5, isoform CRA_a"/>
    <property type="match status" value="1"/>
</dbReference>
<evidence type="ECO:0000256" key="7">
    <source>
        <dbReference type="SAM" id="MobiDB-lite"/>
    </source>
</evidence>
<feature type="domain" description="RabBD" evidence="8">
    <location>
        <begin position="4"/>
        <end position="124"/>
    </location>
</feature>
<keyword evidence="4" id="KW-0863">Zinc-finger</keyword>
<feature type="compositionally biased region" description="Basic and acidic residues" evidence="7">
    <location>
        <begin position="449"/>
        <end position="458"/>
    </location>
</feature>
<feature type="compositionally biased region" description="Polar residues" evidence="7">
    <location>
        <begin position="294"/>
        <end position="307"/>
    </location>
</feature>
<dbReference type="GO" id="GO:0008270">
    <property type="term" value="F:zinc ion binding"/>
    <property type="evidence" value="ECO:0007669"/>
    <property type="project" value="UniProtKB-KW"/>
</dbReference>
<feature type="compositionally biased region" description="Polar residues" evidence="7">
    <location>
        <begin position="1167"/>
        <end position="1176"/>
    </location>
</feature>
<evidence type="ECO:0000256" key="1">
    <source>
        <dbReference type="ARBA" id="ARBA00004556"/>
    </source>
</evidence>
<feature type="compositionally biased region" description="Basic residues" evidence="7">
    <location>
        <begin position="526"/>
        <end position="537"/>
    </location>
</feature>
<evidence type="ECO:0000256" key="4">
    <source>
        <dbReference type="ARBA" id="ARBA00022771"/>
    </source>
</evidence>
<feature type="compositionally biased region" description="Basic and acidic residues" evidence="7">
    <location>
        <begin position="634"/>
        <end position="645"/>
    </location>
</feature>
<keyword evidence="5" id="KW-0862">Zinc</keyword>
<accession>A0A4U5UWI5</accession>
<keyword evidence="3" id="KW-0479">Metal-binding</keyword>
<dbReference type="Pfam" id="PF02318">
    <property type="entry name" value="FYVE_2"/>
    <property type="match status" value="1"/>
</dbReference>
<feature type="coiled-coil region" evidence="6">
    <location>
        <begin position="1297"/>
        <end position="1331"/>
    </location>
</feature>
<feature type="compositionally biased region" description="Basic and acidic residues" evidence="7">
    <location>
        <begin position="1129"/>
        <end position="1148"/>
    </location>
</feature>
<dbReference type="EMBL" id="CM014089">
    <property type="protein sequence ID" value="TKS79613.1"/>
    <property type="molecule type" value="Genomic_DNA"/>
</dbReference>
<feature type="region of interest" description="Disordered" evidence="7">
    <location>
        <begin position="290"/>
        <end position="348"/>
    </location>
</feature>
<dbReference type="STRING" id="240159.A0A4U5UWI5"/>
<dbReference type="InterPro" id="IPR013083">
    <property type="entry name" value="Znf_RING/FYVE/PHD"/>
</dbReference>
<evidence type="ECO:0000256" key="2">
    <source>
        <dbReference type="ARBA" id="ARBA00022490"/>
    </source>
</evidence>
<evidence type="ECO:0000313" key="9">
    <source>
        <dbReference type="EMBL" id="TKS79613.1"/>
    </source>
</evidence>
<feature type="region of interest" description="Disordered" evidence="7">
    <location>
        <begin position="773"/>
        <end position="798"/>
    </location>
</feature>
<dbReference type="GO" id="GO:0031267">
    <property type="term" value="F:small GTPase binding"/>
    <property type="evidence" value="ECO:0007669"/>
    <property type="project" value="InterPro"/>
</dbReference>
<feature type="region of interest" description="Disordered" evidence="7">
    <location>
        <begin position="681"/>
        <end position="716"/>
    </location>
</feature>
<feature type="compositionally biased region" description="Basic and acidic residues" evidence="7">
    <location>
        <begin position="1036"/>
        <end position="1045"/>
    </location>
</feature>
<feature type="compositionally biased region" description="Acidic residues" evidence="7">
    <location>
        <begin position="646"/>
        <end position="659"/>
    </location>
</feature>
<dbReference type="GO" id="GO:0003779">
    <property type="term" value="F:actin binding"/>
    <property type="evidence" value="ECO:0007669"/>
    <property type="project" value="TreeGrafter"/>
</dbReference>
<feature type="compositionally biased region" description="Basic and acidic residues" evidence="7">
    <location>
        <begin position="898"/>
        <end position="935"/>
    </location>
</feature>
<comment type="subcellular location">
    <subcellularLocation>
        <location evidence="1">Cytoplasm</location>
        <location evidence="1">Perinuclear region</location>
    </subcellularLocation>
</comment>
<sequence>MGRKLDLSGLTDGEAEHVLQVVQRDMRLRKKEEERLSELKQELDEEGSRCLLLSRQSCFNQRCCIRCCSPFTFLLNPRRQCHDCHYNVCKACRVYNKQEKSWLCSACQKSRLLKTQSLEWFYTNVKNRFKRFGSAKVLKTLYRKHLKEHSALSELTEGSAYEESICNEGSVCGSDSTFYRQTEEHSMAETLTVALRVAEEAIDEAIYKADFNPGSQVIHVVLIDYKDTLNDYKDMLNDHNNEAHYLREHRGELIEELAKTIVQKIINRRKTLAEMRTEYDRDWIDEHDTDLPHQHQSACDQASSSIEQKPGLSRSHSADSLLENEPPDLIRDPPQALKKEGGGAAMSTWKSVDRLDNSVLKSPDGNWIALQSAQLSRPSLLTKRKSLVFSALEKESGVVSAYEGMGSDSETKPEPDNPWGAALHEFQRKMMDSNFNPQDSSDRTPSPLMDRRDSRDDQSTDSEGNWKTKPLKALFKKKSPAEIRRPASSCRTNIIDVKFYMKSAEEEEEDEEEEEREVAAEPGVGKLRRSRKKRRSKKESAASSVTDYIKKDSHPSKALTPDTLTSGSTTPEPLDIKRDVTGPRANQMEEELTIKLQKLADQVFEEEEDEAGHVGRREEKNKQENEDRDEDDERLWRMEIDLDEGRTEDEEEEKEEIDEEMKNRLYKLVAQSRLTYLSSADDIDNFGQSEGEVERGKDEDVEEENKEPMEENTDGLTYKLCQLEKEVRANQFSSTEDELDRVGVMDEEKKTGEEEELATKVCRLANKVDAAQFSSTEDELDRAGRSDEGEDEETPWKLQAAQIRDLSSLVRASRFSYSEDQLDRAGEEEVVDEGGIESCVWEKALEKSLERRESFYLDVKMSALMDEIEERKKASGDDKLTLDILDGQTKDETEENEGCMKERVTEEKEDERMKKGERQETELKTVVEEMIHEAKVQQPEAKCPDRNDGEERQEEEKMSGSRESQEKCETDSDEEEFDRIISSMLMMTLEDMQGETPSSEAAENRRTEVETENVNTGRESGLEDGVVGARSTNASEEMKSAKELQSRGGDVTPESAVKEEEEYVTEQTGGDVSRREESEDATDGDKNEQQEKDPQEKMYLEKENRLVMTEPDEAGHARKQTEVDDGEQEDRRGKVTTETTETKGEAAEGGRGSKQTDEETKDDAEQSDASFTQQGSLLPEEIQTGRDMELYKTVQFISTLLEQRYTAVSLRSITTEVLKVLNATEDLLQGVDGADDRRPSTTSLPPNADAKKLDQQFSRLEENVYVAAGAVYGLEADLSDLEECARGVSSTTSDMELSFLEEQVASAAAKVQQSELQISDISARIAALKNAGLDVDTQSRSTKSRAVPVMPVTLDSSRQLRRRLPAPPVKEDQQTINPGRL</sequence>
<dbReference type="PANTHER" id="PTHR14555:SF6">
    <property type="entry name" value="RAB EFFECTOR MYRIP"/>
    <property type="match status" value="1"/>
</dbReference>
<dbReference type="InterPro" id="IPR041282">
    <property type="entry name" value="FYVE_2"/>
</dbReference>
<feature type="compositionally biased region" description="Polar residues" evidence="7">
    <location>
        <begin position="562"/>
        <end position="571"/>
    </location>
</feature>
<dbReference type="PROSITE" id="PS50916">
    <property type="entry name" value="RABBD"/>
    <property type="match status" value="1"/>
</dbReference>
<gene>
    <name evidence="9" type="ORF">D9C73_014157</name>
</gene>
<dbReference type="GO" id="GO:0006886">
    <property type="term" value="P:intracellular protein transport"/>
    <property type="evidence" value="ECO:0007669"/>
    <property type="project" value="InterPro"/>
</dbReference>
<dbReference type="InterPro" id="IPR006788">
    <property type="entry name" value="Myrip/Melanophilin"/>
</dbReference>